<dbReference type="EMBL" id="JBHSOG010000050">
    <property type="protein sequence ID" value="MFC5770417.1"/>
    <property type="molecule type" value="Genomic_DNA"/>
</dbReference>
<dbReference type="PROSITE" id="PS01124">
    <property type="entry name" value="HTH_ARAC_FAMILY_2"/>
    <property type="match status" value="1"/>
</dbReference>
<evidence type="ECO:0000313" key="6">
    <source>
        <dbReference type="EMBL" id="MFC5770417.1"/>
    </source>
</evidence>
<evidence type="ECO:0000256" key="4">
    <source>
        <dbReference type="SAM" id="MobiDB-lite"/>
    </source>
</evidence>
<gene>
    <name evidence="6" type="primary">feaR</name>
    <name evidence="6" type="ORF">ACFPTN_13620</name>
</gene>
<dbReference type="InterPro" id="IPR009057">
    <property type="entry name" value="Homeodomain-like_sf"/>
</dbReference>
<dbReference type="InterPro" id="IPR018060">
    <property type="entry name" value="HTH_AraC"/>
</dbReference>
<feature type="region of interest" description="Disordered" evidence="4">
    <location>
        <begin position="298"/>
        <end position="318"/>
    </location>
</feature>
<keyword evidence="2" id="KW-0238">DNA-binding</keyword>
<sequence>MIEESLERWNSAVRSICGRFATAPARELPVFVGRIAKTTCGGLDIAHISTNAASIHHTRSISTDAEFCFLVLQQSGVMDVEDADSPNGGFRLLPGDVALLDSARDFRMRPNGLIGQLSVHLSRSVIDRALPGRLGHMSKVSQHCASGWLLRGLLQQVGVGDTMQWADDADGDALEMALIHLMRPALGERSASENGVPMRVLANRLIDRSLCDPNLAPGGLARQLGISERQLYRIFSVDGDTVFRYIMRKRLERSAADLLGRGADGWTITDVAFKWGFVDSAHFSRAFRRQYGMSPSEYRNGGGAAAAPVPPPGERVLQ</sequence>
<evidence type="ECO:0000259" key="5">
    <source>
        <dbReference type="PROSITE" id="PS01124"/>
    </source>
</evidence>
<dbReference type="SMART" id="SM00342">
    <property type="entry name" value="HTH_ARAC"/>
    <property type="match status" value="1"/>
</dbReference>
<name>A0ABW1AT18_9RHOO</name>
<dbReference type="Pfam" id="PF12833">
    <property type="entry name" value="HTH_18"/>
    <property type="match status" value="1"/>
</dbReference>
<dbReference type="Gene3D" id="1.10.10.60">
    <property type="entry name" value="Homeodomain-like"/>
    <property type="match status" value="1"/>
</dbReference>
<dbReference type="Pfam" id="PF14525">
    <property type="entry name" value="AraC_binding_2"/>
    <property type="match status" value="1"/>
</dbReference>
<reference evidence="7" key="1">
    <citation type="journal article" date="2019" name="Int. J. Syst. Evol. Microbiol.">
        <title>The Global Catalogue of Microorganisms (GCM) 10K type strain sequencing project: providing services to taxonomists for standard genome sequencing and annotation.</title>
        <authorList>
            <consortium name="The Broad Institute Genomics Platform"/>
            <consortium name="The Broad Institute Genome Sequencing Center for Infectious Disease"/>
            <person name="Wu L."/>
            <person name="Ma J."/>
        </authorList>
    </citation>
    <scope>NUCLEOTIDE SEQUENCE [LARGE SCALE GENOMIC DNA]</scope>
    <source>
        <strain evidence="7">SHR3</strain>
    </source>
</reference>
<protein>
    <submittedName>
        <fullName evidence="6">Transcriptional regulator FeaR</fullName>
    </submittedName>
</protein>
<keyword evidence="3" id="KW-0804">Transcription</keyword>
<dbReference type="NCBIfam" id="NF007243">
    <property type="entry name" value="PRK09685.1"/>
    <property type="match status" value="1"/>
</dbReference>
<evidence type="ECO:0000256" key="2">
    <source>
        <dbReference type="ARBA" id="ARBA00023125"/>
    </source>
</evidence>
<comment type="caution">
    <text evidence="6">The sequence shown here is derived from an EMBL/GenBank/DDBJ whole genome shotgun (WGS) entry which is preliminary data.</text>
</comment>
<keyword evidence="1" id="KW-0805">Transcription regulation</keyword>
<dbReference type="PANTHER" id="PTHR46796">
    <property type="entry name" value="HTH-TYPE TRANSCRIPTIONAL ACTIVATOR RHAS-RELATED"/>
    <property type="match status" value="1"/>
</dbReference>
<feature type="compositionally biased region" description="Pro residues" evidence="4">
    <location>
        <begin position="308"/>
        <end position="318"/>
    </location>
</feature>
<evidence type="ECO:0000256" key="3">
    <source>
        <dbReference type="ARBA" id="ARBA00023163"/>
    </source>
</evidence>
<evidence type="ECO:0000256" key="1">
    <source>
        <dbReference type="ARBA" id="ARBA00023015"/>
    </source>
</evidence>
<dbReference type="InterPro" id="IPR035418">
    <property type="entry name" value="AraC-bd_2"/>
</dbReference>
<dbReference type="RefSeq" id="WP_157748407.1">
    <property type="nucleotide sequence ID" value="NZ_JBHSOG010000050.1"/>
</dbReference>
<dbReference type="InterPro" id="IPR020449">
    <property type="entry name" value="Tscrpt_reg_AraC-type_HTH"/>
</dbReference>
<proteinExistence type="predicted"/>
<dbReference type="InterPro" id="IPR050204">
    <property type="entry name" value="AraC_XylS_family_regulators"/>
</dbReference>
<dbReference type="PANTHER" id="PTHR46796:SF6">
    <property type="entry name" value="ARAC SUBFAMILY"/>
    <property type="match status" value="1"/>
</dbReference>
<dbReference type="InterPro" id="IPR018062">
    <property type="entry name" value="HTH_AraC-typ_CS"/>
</dbReference>
<dbReference type="PROSITE" id="PS00041">
    <property type="entry name" value="HTH_ARAC_FAMILY_1"/>
    <property type="match status" value="1"/>
</dbReference>
<feature type="domain" description="HTH araC/xylS-type" evidence="5">
    <location>
        <begin position="200"/>
        <end position="301"/>
    </location>
</feature>
<keyword evidence="7" id="KW-1185">Reference proteome</keyword>
<dbReference type="SUPFAM" id="SSF46689">
    <property type="entry name" value="Homeodomain-like"/>
    <property type="match status" value="1"/>
</dbReference>
<evidence type="ECO:0000313" key="7">
    <source>
        <dbReference type="Proteomes" id="UP001595974"/>
    </source>
</evidence>
<organism evidence="6 7">
    <name type="scientific">Thauera sinica</name>
    <dbReference type="NCBI Taxonomy" id="2665146"/>
    <lineage>
        <taxon>Bacteria</taxon>
        <taxon>Pseudomonadati</taxon>
        <taxon>Pseudomonadota</taxon>
        <taxon>Betaproteobacteria</taxon>
        <taxon>Rhodocyclales</taxon>
        <taxon>Zoogloeaceae</taxon>
        <taxon>Thauera</taxon>
    </lineage>
</organism>
<accession>A0ABW1AT18</accession>
<dbReference type="Proteomes" id="UP001595974">
    <property type="component" value="Unassembled WGS sequence"/>
</dbReference>
<dbReference type="PRINTS" id="PR00032">
    <property type="entry name" value="HTHARAC"/>
</dbReference>